<feature type="binding site" evidence="8">
    <location>
        <position position="172"/>
    </location>
    <ligand>
        <name>Mn(2+)</name>
        <dbReference type="ChEBI" id="CHEBI:29035"/>
        <label>1</label>
    </ligand>
</feature>
<accession>A0A9P6Q0F2</accession>
<feature type="binding site" description="in other chain" evidence="7">
    <location>
        <position position="422"/>
    </location>
    <ligand>
        <name>substrate</name>
        <note>ligand shared between homodimeric partners</note>
    </ligand>
</feature>
<feature type="domain" description="Peptidase M20 dimerisation" evidence="10">
    <location>
        <begin position="213"/>
        <end position="371"/>
    </location>
</feature>
<comment type="cofactor">
    <cofactor evidence="8">
        <name>Mn(2+)</name>
        <dbReference type="ChEBI" id="CHEBI:29035"/>
    </cofactor>
    <text evidence="8">Binds 2 manganese ions per subunit.</text>
</comment>
<feature type="site" description="Important for catalytic activity" evidence="9">
    <location>
        <position position="233"/>
    </location>
</feature>
<reference evidence="11" key="1">
    <citation type="journal article" date="2020" name="Fungal Divers.">
        <title>Resolving the Mortierellaceae phylogeny through synthesis of multi-gene phylogenetics and phylogenomics.</title>
        <authorList>
            <person name="Vandepol N."/>
            <person name="Liber J."/>
            <person name="Desiro A."/>
            <person name="Na H."/>
            <person name="Kennedy M."/>
            <person name="Barry K."/>
            <person name="Grigoriev I.V."/>
            <person name="Miller A.N."/>
            <person name="O'Donnell K."/>
            <person name="Stajich J.E."/>
            <person name="Bonito G."/>
        </authorList>
    </citation>
    <scope>NUCLEOTIDE SEQUENCE</scope>
    <source>
        <strain evidence="11">BC1065</strain>
    </source>
</reference>
<dbReference type="InterPro" id="IPR017153">
    <property type="entry name" value="CNDP/DUG1"/>
</dbReference>
<comment type="similarity">
    <text evidence="1">Belongs to the peptidase M20A family.</text>
</comment>
<feature type="binding site" evidence="8">
    <location>
        <position position="137"/>
    </location>
    <ligand>
        <name>Mn(2+)</name>
        <dbReference type="ChEBI" id="CHEBI:29035"/>
        <label>1</label>
    </ligand>
</feature>
<evidence type="ECO:0000256" key="4">
    <source>
        <dbReference type="ARBA" id="ARBA00022801"/>
    </source>
</evidence>
<feature type="active site" description="Proton acceptor" evidence="6">
    <location>
        <position position="171"/>
    </location>
</feature>
<feature type="binding site" evidence="7">
    <location>
        <position position="233"/>
    </location>
    <ligand>
        <name>substrate</name>
        <note>ligand shared between homodimeric partners</note>
    </ligand>
</feature>
<dbReference type="InterPro" id="IPR011650">
    <property type="entry name" value="Peptidase_M20_dimer"/>
</dbReference>
<dbReference type="SUPFAM" id="SSF53187">
    <property type="entry name" value="Zn-dependent exopeptidases"/>
    <property type="match status" value="1"/>
</dbReference>
<evidence type="ECO:0000313" key="12">
    <source>
        <dbReference type="Proteomes" id="UP000807716"/>
    </source>
</evidence>
<dbReference type="InterPro" id="IPR001261">
    <property type="entry name" value="ArgE/DapE_CS"/>
</dbReference>
<dbReference type="PANTHER" id="PTHR43270">
    <property type="entry name" value="BETA-ALA-HIS DIPEPTIDASE"/>
    <property type="match status" value="1"/>
</dbReference>
<dbReference type="PIRSF" id="PIRSF037242">
    <property type="entry name" value="CNDP_dipeptidase"/>
    <property type="match status" value="1"/>
</dbReference>
<dbReference type="OrthoDB" id="7832001at2759"/>
<sequence length="480" mass="52973">MDATTIEKVNQFFAQVDKDQNAYVERLREAVAIASVSSDVAMRPKVFQMGQWLQNELKRLNVEFEIRDPGTHVMDGVTLQLPPIILGAYGRDPAKKTILVYGHYDVQPALKEDGWATEPFQLVENEKGELVGRGSTDDKGPILGWLNAIEAHQKLGLEFPVNLCMCFEGMEENGSEGLDDVIIDEAKKWFKDVDAVCISDNYWLGDNKPCITYGLRGISYYKVAIKGPGRDLHSGVFGGTVHEPMTDLAYIFSKLVTPHGQILIPGIMDDVAPLTAAEEAVYPPLDFNLSTLHAAIDAKNTIHDSHIDALKGRWRYPSLSLHGIEGAFSAAGAKTVIPAKVIGKFSIRSVPNMVPEKIDACVTKYINEEFAKLGSKNTIEVECLHAGKPWVANFEHPNYVAAARAVERVFGVKPDLTREGGSIPVTLTFQDALQKNVLLLPMGRSSDGAHSINEKLDRSNYIEGTKLLGGYLWELSKMDF</sequence>
<feature type="binding site" evidence="8">
    <location>
        <position position="450"/>
    </location>
    <ligand>
        <name>Mn(2+)</name>
        <dbReference type="ChEBI" id="CHEBI:29035"/>
        <label>1</label>
    </ligand>
</feature>
<dbReference type="EMBL" id="JAAAJB010000393">
    <property type="protein sequence ID" value="KAG0256779.1"/>
    <property type="molecule type" value="Genomic_DNA"/>
</dbReference>
<gene>
    <name evidence="11" type="ORF">DFQ27_005508</name>
</gene>
<dbReference type="GO" id="GO:0046872">
    <property type="term" value="F:metal ion binding"/>
    <property type="evidence" value="ECO:0007669"/>
    <property type="project" value="UniProtKB-KW"/>
</dbReference>
<protein>
    <recommendedName>
        <fullName evidence="10">Peptidase M20 dimerisation domain-containing protein</fullName>
    </recommendedName>
</protein>
<evidence type="ECO:0000256" key="7">
    <source>
        <dbReference type="PIRSR" id="PIRSR037242-2"/>
    </source>
</evidence>
<dbReference type="InterPro" id="IPR002933">
    <property type="entry name" value="Peptidase_M20"/>
</dbReference>
<dbReference type="InterPro" id="IPR051458">
    <property type="entry name" value="Cyt/Met_Dipeptidase"/>
</dbReference>
<feature type="binding site" evidence="8">
    <location>
        <position position="200"/>
    </location>
    <ligand>
        <name>Mn(2+)</name>
        <dbReference type="ChEBI" id="CHEBI:29035"/>
        <label>2</label>
    </ligand>
</feature>
<evidence type="ECO:0000256" key="1">
    <source>
        <dbReference type="ARBA" id="ARBA00006247"/>
    </source>
</evidence>
<dbReference type="AlphaFoldDB" id="A0A9P6Q0F2"/>
<dbReference type="Gene3D" id="3.30.70.360">
    <property type="match status" value="1"/>
</dbReference>
<keyword evidence="4" id="KW-0378">Hydrolase</keyword>
<keyword evidence="2" id="KW-0645">Protease</keyword>
<feature type="active site" evidence="6">
    <location>
        <position position="105"/>
    </location>
</feature>
<evidence type="ECO:0000313" key="11">
    <source>
        <dbReference type="EMBL" id="KAG0256779.1"/>
    </source>
</evidence>
<evidence type="ECO:0000256" key="8">
    <source>
        <dbReference type="PIRSR" id="PIRSR037242-3"/>
    </source>
</evidence>
<proteinExistence type="inferred from homology"/>
<dbReference type="Pfam" id="PF07687">
    <property type="entry name" value="M20_dimer"/>
    <property type="match status" value="1"/>
</dbReference>
<feature type="binding site" evidence="8">
    <location>
        <position position="137"/>
    </location>
    <ligand>
        <name>Mn(2+)</name>
        <dbReference type="ChEBI" id="CHEBI:29035"/>
        <label>2</label>
    </ligand>
</feature>
<dbReference type="CDD" id="cd05676">
    <property type="entry name" value="M20_dipept_like_CNDP"/>
    <property type="match status" value="1"/>
</dbReference>
<evidence type="ECO:0000256" key="9">
    <source>
        <dbReference type="PIRSR" id="PIRSR037242-4"/>
    </source>
</evidence>
<dbReference type="GO" id="GO:0006508">
    <property type="term" value="P:proteolysis"/>
    <property type="evidence" value="ECO:0007669"/>
    <property type="project" value="UniProtKB-KW"/>
</dbReference>
<organism evidence="11 12">
    <name type="scientific">Actinomortierella ambigua</name>
    <dbReference type="NCBI Taxonomy" id="1343610"/>
    <lineage>
        <taxon>Eukaryota</taxon>
        <taxon>Fungi</taxon>
        <taxon>Fungi incertae sedis</taxon>
        <taxon>Mucoromycota</taxon>
        <taxon>Mortierellomycotina</taxon>
        <taxon>Mortierellomycetes</taxon>
        <taxon>Mortierellales</taxon>
        <taxon>Mortierellaceae</taxon>
        <taxon>Actinomortierella</taxon>
    </lineage>
</organism>
<dbReference type="PROSITE" id="PS00759">
    <property type="entry name" value="ARGE_DAPE_CPG2_2"/>
    <property type="match status" value="1"/>
</dbReference>
<keyword evidence="5" id="KW-0482">Metalloprotease</keyword>
<feature type="binding site" evidence="7">
    <location>
        <position position="335"/>
    </location>
    <ligand>
        <name>substrate</name>
        <note>ligand shared between homodimeric partners</note>
    </ligand>
</feature>
<comment type="caution">
    <text evidence="11">The sequence shown here is derived from an EMBL/GenBank/DDBJ whole genome shotgun (WGS) entry which is preliminary data.</text>
</comment>
<dbReference type="GO" id="GO:0070573">
    <property type="term" value="F:metallodipeptidase activity"/>
    <property type="evidence" value="ECO:0007669"/>
    <property type="project" value="InterPro"/>
</dbReference>
<feature type="binding site" description="in other chain" evidence="7">
    <location>
        <position position="200"/>
    </location>
    <ligand>
        <name>substrate</name>
        <note>ligand shared between homodimeric partners</note>
    </ligand>
</feature>
<keyword evidence="8" id="KW-0464">Manganese</keyword>
<name>A0A9P6Q0F2_9FUNG</name>
<feature type="binding site" description="in other chain" evidence="7">
    <location>
        <position position="450"/>
    </location>
    <ligand>
        <name>substrate</name>
        <note>ligand shared between homodimeric partners</note>
    </ligand>
</feature>
<feature type="binding site" evidence="8">
    <location>
        <position position="103"/>
    </location>
    <ligand>
        <name>Mn(2+)</name>
        <dbReference type="ChEBI" id="CHEBI:29035"/>
        <label>2</label>
    </ligand>
</feature>
<keyword evidence="12" id="KW-1185">Reference proteome</keyword>
<dbReference type="Proteomes" id="UP000807716">
    <property type="component" value="Unassembled WGS sequence"/>
</dbReference>
<feature type="binding site" description="in other chain" evidence="7">
    <location>
        <position position="348"/>
    </location>
    <ligand>
        <name>substrate</name>
        <note>ligand shared between homodimeric partners</note>
    </ligand>
</feature>
<dbReference type="PANTHER" id="PTHR43270:SF4">
    <property type="entry name" value="CARNOSINE DIPEPTIDASE 2, ISOFORM A"/>
    <property type="match status" value="1"/>
</dbReference>
<evidence type="ECO:0000259" key="10">
    <source>
        <dbReference type="Pfam" id="PF07687"/>
    </source>
</evidence>
<evidence type="ECO:0000256" key="3">
    <source>
        <dbReference type="ARBA" id="ARBA00022723"/>
    </source>
</evidence>
<keyword evidence="3 8" id="KW-0479">Metal-binding</keyword>
<dbReference type="Gene3D" id="3.40.630.10">
    <property type="entry name" value="Zn peptidases"/>
    <property type="match status" value="1"/>
</dbReference>
<evidence type="ECO:0000256" key="6">
    <source>
        <dbReference type="PIRSR" id="PIRSR037242-1"/>
    </source>
</evidence>
<evidence type="ECO:0000256" key="2">
    <source>
        <dbReference type="ARBA" id="ARBA00022670"/>
    </source>
</evidence>
<evidence type="ECO:0000256" key="5">
    <source>
        <dbReference type="ARBA" id="ARBA00023049"/>
    </source>
</evidence>
<dbReference type="Pfam" id="PF01546">
    <property type="entry name" value="Peptidase_M20"/>
    <property type="match status" value="1"/>
</dbReference>